<sequence>MSRPAPVCVSVSKVIPARPSTLYNLISDVTRMGDFSPETVSARWLDDARGPRIGARFEGTNRIGRARWSTEPEVVSAEPGQRFAFRVPGRAGALWTYTFERTAGGSTLVTESMQQGVPSPLPVRILQRLTGVTDRAEHLRQGMTTTLDRLGDEAVTHERRVRGDDPNGRAGRPSTS</sequence>
<dbReference type="Gene3D" id="3.30.530.20">
    <property type="match status" value="1"/>
</dbReference>
<feature type="compositionally biased region" description="Basic and acidic residues" evidence="1">
    <location>
        <begin position="149"/>
        <end position="167"/>
    </location>
</feature>
<reference evidence="2 3" key="1">
    <citation type="submission" date="2018-11" db="EMBL/GenBank/DDBJ databases">
        <title>Rhodococcus spongicola sp. nov. and Rhodococcus xishaensis sp. nov. from marine sponges.</title>
        <authorList>
            <person name="Li L."/>
            <person name="Lin H.W."/>
        </authorList>
    </citation>
    <scope>NUCLEOTIDE SEQUENCE [LARGE SCALE GENOMIC DNA]</scope>
    <source>
        <strain evidence="2 3">CCTCC AB2014297</strain>
    </source>
</reference>
<dbReference type="OrthoDB" id="4618973at2"/>
<keyword evidence="3" id="KW-1185">Reference proteome</keyword>
<accession>A0A3S3AI41</accession>
<name>A0A3S3AI41_9NOCA</name>
<dbReference type="CDD" id="cd07812">
    <property type="entry name" value="SRPBCC"/>
    <property type="match status" value="1"/>
</dbReference>
<dbReference type="SUPFAM" id="SSF55961">
    <property type="entry name" value="Bet v1-like"/>
    <property type="match status" value="1"/>
</dbReference>
<dbReference type="Pfam" id="PF10604">
    <property type="entry name" value="Polyketide_cyc2"/>
    <property type="match status" value="1"/>
</dbReference>
<dbReference type="EMBL" id="RKLP01000002">
    <property type="protein sequence ID" value="RVW10600.1"/>
    <property type="molecule type" value="Genomic_DNA"/>
</dbReference>
<evidence type="ECO:0000313" key="3">
    <source>
        <dbReference type="Proteomes" id="UP000286208"/>
    </source>
</evidence>
<protein>
    <submittedName>
        <fullName evidence="2">SRPBCC family protein</fullName>
    </submittedName>
</protein>
<feature type="region of interest" description="Disordered" evidence="1">
    <location>
        <begin position="148"/>
        <end position="176"/>
    </location>
</feature>
<gene>
    <name evidence="2" type="ORF">EGT67_05430</name>
</gene>
<dbReference type="Proteomes" id="UP000286208">
    <property type="component" value="Unassembled WGS sequence"/>
</dbReference>
<organism evidence="2 3">
    <name type="scientific">Prescottella agglutinans</name>
    <dbReference type="NCBI Taxonomy" id="1644129"/>
    <lineage>
        <taxon>Bacteria</taxon>
        <taxon>Bacillati</taxon>
        <taxon>Actinomycetota</taxon>
        <taxon>Actinomycetes</taxon>
        <taxon>Mycobacteriales</taxon>
        <taxon>Nocardiaceae</taxon>
        <taxon>Prescottella</taxon>
    </lineage>
</organism>
<dbReference type="AlphaFoldDB" id="A0A3S3AI41"/>
<proteinExistence type="predicted"/>
<dbReference type="InterPro" id="IPR023393">
    <property type="entry name" value="START-like_dom_sf"/>
</dbReference>
<evidence type="ECO:0000256" key="1">
    <source>
        <dbReference type="SAM" id="MobiDB-lite"/>
    </source>
</evidence>
<comment type="caution">
    <text evidence="2">The sequence shown here is derived from an EMBL/GenBank/DDBJ whole genome shotgun (WGS) entry which is preliminary data.</text>
</comment>
<dbReference type="InterPro" id="IPR019587">
    <property type="entry name" value="Polyketide_cyclase/dehydratase"/>
</dbReference>
<evidence type="ECO:0000313" key="2">
    <source>
        <dbReference type="EMBL" id="RVW10600.1"/>
    </source>
</evidence>